<evidence type="ECO:0000256" key="1">
    <source>
        <dbReference type="SAM" id="Phobius"/>
    </source>
</evidence>
<comment type="caution">
    <text evidence="2">The sequence shown here is derived from an EMBL/GenBank/DDBJ whole genome shotgun (WGS) entry which is preliminary data.</text>
</comment>
<keyword evidence="1" id="KW-0812">Transmembrane</keyword>
<gene>
    <name evidence="2" type="ORF">HOV93_46010</name>
</gene>
<protein>
    <submittedName>
        <fullName evidence="2">Uncharacterized protein</fullName>
    </submittedName>
</protein>
<dbReference type="EMBL" id="JABRWO010000015">
    <property type="protein sequence ID" value="MBA2117403.1"/>
    <property type="molecule type" value="Genomic_DNA"/>
</dbReference>
<evidence type="ECO:0000313" key="3">
    <source>
        <dbReference type="Proteomes" id="UP000551616"/>
    </source>
</evidence>
<organism evidence="2 3">
    <name type="scientific">Bremerella alba</name>
    <dbReference type="NCBI Taxonomy" id="980252"/>
    <lineage>
        <taxon>Bacteria</taxon>
        <taxon>Pseudomonadati</taxon>
        <taxon>Planctomycetota</taxon>
        <taxon>Planctomycetia</taxon>
        <taxon>Pirellulales</taxon>
        <taxon>Pirellulaceae</taxon>
        <taxon>Bremerella</taxon>
    </lineage>
</organism>
<reference evidence="2 3" key="1">
    <citation type="submission" date="2020-05" db="EMBL/GenBank/DDBJ databases">
        <title>Bremerella alba sp. nov., a novel planctomycete isolated from the surface of the macroalga Fucus spiralis.</title>
        <authorList>
            <person name="Godinho O."/>
            <person name="Botelho R."/>
            <person name="Albuquerque L."/>
            <person name="Wiegand S."/>
            <person name="Da Costa M.S."/>
            <person name="Lobo-Da-Cunha A."/>
            <person name="Jogler C."/>
            <person name="Lage O.M."/>
        </authorList>
    </citation>
    <scope>NUCLEOTIDE SEQUENCE [LARGE SCALE GENOMIC DNA]</scope>
    <source>
        <strain evidence="2 3">FF15</strain>
    </source>
</reference>
<keyword evidence="3" id="KW-1185">Reference proteome</keyword>
<dbReference type="Proteomes" id="UP000551616">
    <property type="component" value="Unassembled WGS sequence"/>
</dbReference>
<accession>A0A7V8V9H7</accession>
<name>A0A7V8V9H7_9BACT</name>
<dbReference type="AlphaFoldDB" id="A0A7V8V9H7"/>
<feature type="transmembrane region" description="Helical" evidence="1">
    <location>
        <begin position="7"/>
        <end position="31"/>
    </location>
</feature>
<evidence type="ECO:0000313" key="2">
    <source>
        <dbReference type="EMBL" id="MBA2117403.1"/>
    </source>
</evidence>
<proteinExistence type="predicted"/>
<sequence>MAVNYRLLVRIPTALIVLTKMLFVACLWVQAGGAG</sequence>
<keyword evidence="1" id="KW-1133">Transmembrane helix</keyword>
<keyword evidence="1" id="KW-0472">Membrane</keyword>